<evidence type="ECO:0000256" key="7">
    <source>
        <dbReference type="ARBA" id="ARBA00022827"/>
    </source>
</evidence>
<dbReference type="Pfam" id="PF02910">
    <property type="entry name" value="Succ_DH_flav_C"/>
    <property type="match status" value="1"/>
</dbReference>
<dbReference type="EMBL" id="JACHGY010000001">
    <property type="protein sequence ID" value="MBB6431643.1"/>
    <property type="molecule type" value="Genomic_DNA"/>
</dbReference>
<sequence length="562" mass="61474">MHSVYTDRRYLIPFRATLLPQIFTDVLVIGGGVAGMRAALAATEGHDEADVIVVAKGKLKQSNTFWAQGGIAAVISEADSVADHVRDTMVAGAGLCDESVVTQIVQEGGERVRELMDWGMRFDLASEDDSTPALGKEGGHSHHRILHTDGDATGKALGQCLGQRIENDPRIRFFQECFVLDLITADNTSESGGQVLGAITHHPKYGLQVIWAAATVLASGGAGQVYRESTNPRVATGDGVAMAYRAGAELQDLAFYQFHPTTLYIAGASRSLITEAVRGEGAHLIDRSSHRFMPDYDERAELAPRDIVSRSILAQMAKTGHTHVYLDARHLGTERFNERFPGIERLLREFDLDPATDTIPVHPSAHYMIGGVRTDAQGRTSLPGLYAAGEVSCSGLNGANRLASNSLLEGLVLGKSAGEAALEMVQANGRRPARIVSDIRLSERSELDLADVRSSLRSVMWRHVGIEREGDHLKEVGEMFLFWARYTMDKIFDDRLGWEVQNLLTVGALITRAAAWRLETRGTHTRLDYPETSDDFRVHETWVKGQPEPTTIPVEQGAEATK</sequence>
<evidence type="ECO:0000256" key="11">
    <source>
        <dbReference type="PIRSR" id="PIRSR000171-1"/>
    </source>
</evidence>
<dbReference type="UniPathway" id="UPA00253">
    <property type="reaction ID" value="UER00326"/>
</dbReference>
<dbReference type="Proteomes" id="UP000541810">
    <property type="component" value="Unassembled WGS sequence"/>
</dbReference>
<dbReference type="SUPFAM" id="SSF51905">
    <property type="entry name" value="FAD/NAD(P)-binding domain"/>
    <property type="match status" value="1"/>
</dbReference>
<dbReference type="InterPro" id="IPR003953">
    <property type="entry name" value="FAD-dep_OxRdtase_2_FAD-bd"/>
</dbReference>
<dbReference type="SUPFAM" id="SSF46977">
    <property type="entry name" value="Succinate dehydrogenase/fumarate reductase flavoprotein C-terminal domain"/>
    <property type="match status" value="1"/>
</dbReference>
<comment type="subcellular location">
    <subcellularLocation>
        <location evidence="12">Cytoplasm</location>
    </subcellularLocation>
</comment>
<feature type="domain" description="FAD-dependent oxidoreductase 2 FAD-binding" evidence="14">
    <location>
        <begin position="25"/>
        <end position="407"/>
    </location>
</feature>
<evidence type="ECO:0000256" key="2">
    <source>
        <dbReference type="ARBA" id="ARBA00004950"/>
    </source>
</evidence>
<comment type="catalytic activity">
    <reaction evidence="9">
        <text>L-aspartate + O2 = iminosuccinate + H2O2</text>
        <dbReference type="Rhea" id="RHEA:25876"/>
        <dbReference type="ChEBI" id="CHEBI:15379"/>
        <dbReference type="ChEBI" id="CHEBI:16240"/>
        <dbReference type="ChEBI" id="CHEBI:29991"/>
        <dbReference type="ChEBI" id="CHEBI:77875"/>
        <dbReference type="EC" id="1.4.3.16"/>
    </reaction>
    <physiologicalReaction direction="left-to-right" evidence="9">
        <dbReference type="Rhea" id="RHEA:25877"/>
    </physiologicalReaction>
</comment>
<feature type="region of interest" description="Disordered" evidence="13">
    <location>
        <begin position="129"/>
        <end position="148"/>
    </location>
</feature>
<dbReference type="Gene3D" id="3.90.700.10">
    <property type="entry name" value="Succinate dehydrogenase/fumarate reductase flavoprotein, catalytic domain"/>
    <property type="match status" value="1"/>
</dbReference>
<comment type="similarity">
    <text evidence="3 12">Belongs to the FAD-dependent oxidoreductase 2 family. NadB subfamily.</text>
</comment>
<keyword evidence="5 12" id="KW-0285">Flavoprotein</keyword>
<evidence type="ECO:0000256" key="6">
    <source>
        <dbReference type="ARBA" id="ARBA00022642"/>
    </source>
</evidence>
<dbReference type="InterPro" id="IPR005288">
    <property type="entry name" value="NadB"/>
</dbReference>
<keyword evidence="7 12" id="KW-0274">FAD</keyword>
<evidence type="ECO:0000259" key="15">
    <source>
        <dbReference type="Pfam" id="PF02910"/>
    </source>
</evidence>
<dbReference type="PIRSF" id="PIRSF000171">
    <property type="entry name" value="SDHA_APRA_LASPO"/>
    <property type="match status" value="1"/>
</dbReference>
<dbReference type="GO" id="GO:0034628">
    <property type="term" value="P:'de novo' NAD+ biosynthetic process from L-aspartate"/>
    <property type="evidence" value="ECO:0007669"/>
    <property type="project" value="TreeGrafter"/>
</dbReference>
<dbReference type="GO" id="GO:0008734">
    <property type="term" value="F:L-aspartate oxidase activity"/>
    <property type="evidence" value="ECO:0007669"/>
    <property type="project" value="UniProtKB-UniRule"/>
</dbReference>
<feature type="domain" description="Fumarate reductase/succinate dehydrogenase flavoprotein-like C-terminal" evidence="15">
    <location>
        <begin position="453"/>
        <end position="544"/>
    </location>
</feature>
<evidence type="ECO:0000256" key="8">
    <source>
        <dbReference type="ARBA" id="ARBA00023002"/>
    </source>
</evidence>
<dbReference type="InterPro" id="IPR015939">
    <property type="entry name" value="Fum_Rdtase/Succ_DH_flav-like_C"/>
</dbReference>
<keyword evidence="6 12" id="KW-0662">Pyridine nucleotide biosynthesis</keyword>
<evidence type="ECO:0000256" key="5">
    <source>
        <dbReference type="ARBA" id="ARBA00022630"/>
    </source>
</evidence>
<keyword evidence="8 12" id="KW-0560">Oxidoreductase</keyword>
<dbReference type="Pfam" id="PF00890">
    <property type="entry name" value="FAD_binding_2"/>
    <property type="match status" value="1"/>
</dbReference>
<dbReference type="InterPro" id="IPR036188">
    <property type="entry name" value="FAD/NAD-bd_sf"/>
</dbReference>
<evidence type="ECO:0000313" key="16">
    <source>
        <dbReference type="EMBL" id="MBB6431643.1"/>
    </source>
</evidence>
<comment type="pathway">
    <text evidence="2 12">Cofactor biosynthesis; NAD(+) biosynthesis; iminoaspartate from L-aspartate (oxidase route): step 1/1.</text>
</comment>
<dbReference type="NCBIfam" id="TIGR00551">
    <property type="entry name" value="nadB"/>
    <property type="match status" value="1"/>
</dbReference>
<dbReference type="RefSeq" id="WP_184679096.1">
    <property type="nucleotide sequence ID" value="NZ_JACHGY010000001.1"/>
</dbReference>
<gene>
    <name evidence="16" type="ORF">HNQ40_003449</name>
</gene>
<evidence type="ECO:0000256" key="13">
    <source>
        <dbReference type="SAM" id="MobiDB-lite"/>
    </source>
</evidence>
<protein>
    <recommendedName>
        <fullName evidence="4 10">L-aspartate oxidase</fullName>
        <ecNumber evidence="4 10">1.4.3.16</ecNumber>
    </recommendedName>
</protein>
<evidence type="ECO:0000256" key="9">
    <source>
        <dbReference type="ARBA" id="ARBA00048305"/>
    </source>
</evidence>
<dbReference type="GO" id="GO:0005737">
    <property type="term" value="C:cytoplasm"/>
    <property type="evidence" value="ECO:0007669"/>
    <property type="project" value="UniProtKB-SubCell"/>
</dbReference>
<dbReference type="InterPro" id="IPR027477">
    <property type="entry name" value="Succ_DH/fumarate_Rdtase_cat_sf"/>
</dbReference>
<feature type="active site" description="Proton acceptor" evidence="11">
    <location>
        <position position="305"/>
    </location>
</feature>
<dbReference type="EC" id="1.4.3.16" evidence="4 10"/>
<reference evidence="16 17" key="1">
    <citation type="submission" date="2020-08" db="EMBL/GenBank/DDBJ databases">
        <title>Genomic Encyclopedia of Type Strains, Phase IV (KMG-IV): sequencing the most valuable type-strain genomes for metagenomic binning, comparative biology and taxonomic classification.</title>
        <authorList>
            <person name="Goeker M."/>
        </authorList>
    </citation>
    <scope>NUCLEOTIDE SEQUENCE [LARGE SCALE GENOMIC DNA]</scope>
    <source>
        <strain evidence="16 17">DSM 103725</strain>
    </source>
</reference>
<dbReference type="Gene3D" id="1.20.58.100">
    <property type="entry name" value="Fumarate reductase/succinate dehydrogenase flavoprotein-like, C-terminal domain"/>
    <property type="match status" value="1"/>
</dbReference>
<keyword evidence="17" id="KW-1185">Reference proteome</keyword>
<evidence type="ECO:0000256" key="12">
    <source>
        <dbReference type="RuleBase" id="RU362049"/>
    </source>
</evidence>
<accession>A0A7X0LN44</accession>
<evidence type="ECO:0000256" key="10">
    <source>
        <dbReference type="NCBIfam" id="TIGR00551"/>
    </source>
</evidence>
<evidence type="ECO:0000256" key="1">
    <source>
        <dbReference type="ARBA" id="ARBA00001974"/>
    </source>
</evidence>
<comment type="cofactor">
    <cofactor evidence="1 12">
        <name>FAD</name>
        <dbReference type="ChEBI" id="CHEBI:57692"/>
    </cofactor>
</comment>
<dbReference type="FunFam" id="3.90.700.10:FF:000002">
    <property type="entry name" value="L-aspartate oxidase"/>
    <property type="match status" value="1"/>
</dbReference>
<evidence type="ECO:0000256" key="4">
    <source>
        <dbReference type="ARBA" id="ARBA00012173"/>
    </source>
</evidence>
<dbReference type="Gene3D" id="3.50.50.60">
    <property type="entry name" value="FAD/NAD(P)-binding domain"/>
    <property type="match status" value="1"/>
</dbReference>
<dbReference type="PRINTS" id="PR00368">
    <property type="entry name" value="FADPNR"/>
</dbReference>
<evidence type="ECO:0000259" key="14">
    <source>
        <dbReference type="Pfam" id="PF00890"/>
    </source>
</evidence>
<evidence type="ECO:0000256" key="3">
    <source>
        <dbReference type="ARBA" id="ARBA00008562"/>
    </source>
</evidence>
<proteinExistence type="inferred from homology"/>
<dbReference type="PANTHER" id="PTHR42716:SF2">
    <property type="entry name" value="L-ASPARTATE OXIDASE, CHLOROPLASTIC"/>
    <property type="match status" value="1"/>
</dbReference>
<dbReference type="InterPro" id="IPR037099">
    <property type="entry name" value="Fum_R/Succ_DH_flav-like_C_sf"/>
</dbReference>
<name>A0A7X0LN44_9BACT</name>
<evidence type="ECO:0000313" key="17">
    <source>
        <dbReference type="Proteomes" id="UP000541810"/>
    </source>
</evidence>
<organism evidence="16 17">
    <name type="scientific">Algisphaera agarilytica</name>
    <dbReference type="NCBI Taxonomy" id="1385975"/>
    <lineage>
        <taxon>Bacteria</taxon>
        <taxon>Pseudomonadati</taxon>
        <taxon>Planctomycetota</taxon>
        <taxon>Phycisphaerae</taxon>
        <taxon>Phycisphaerales</taxon>
        <taxon>Phycisphaeraceae</taxon>
        <taxon>Algisphaera</taxon>
    </lineage>
</organism>
<comment type="caution">
    <text evidence="16">The sequence shown here is derived from an EMBL/GenBank/DDBJ whole genome shotgun (WGS) entry which is preliminary data.</text>
</comment>
<dbReference type="SUPFAM" id="SSF56425">
    <property type="entry name" value="Succinate dehydrogenase/fumarate reductase flavoprotein, catalytic domain"/>
    <property type="match status" value="1"/>
</dbReference>
<comment type="function">
    <text evidence="12">Catalyzes the oxidation of L-aspartate to iminoaspartate.</text>
</comment>
<dbReference type="AlphaFoldDB" id="A0A7X0LN44"/>
<dbReference type="PANTHER" id="PTHR42716">
    <property type="entry name" value="L-ASPARTATE OXIDASE"/>
    <property type="match status" value="1"/>
</dbReference>